<keyword evidence="10 15" id="KW-0274">FAD</keyword>
<dbReference type="EC" id="2.7.7.2" evidence="15"/>
<evidence type="ECO:0000313" key="18">
    <source>
        <dbReference type="Proteomes" id="UP001158598"/>
    </source>
</evidence>
<dbReference type="NCBIfam" id="NF004159">
    <property type="entry name" value="PRK05627.1-2"/>
    <property type="match status" value="1"/>
</dbReference>
<evidence type="ECO:0000256" key="11">
    <source>
        <dbReference type="ARBA" id="ARBA00022840"/>
    </source>
</evidence>
<evidence type="ECO:0000256" key="8">
    <source>
        <dbReference type="ARBA" id="ARBA00022741"/>
    </source>
</evidence>
<evidence type="ECO:0000256" key="1">
    <source>
        <dbReference type="ARBA" id="ARBA00002121"/>
    </source>
</evidence>
<dbReference type="NCBIfam" id="NF004162">
    <property type="entry name" value="PRK05627.1-5"/>
    <property type="match status" value="1"/>
</dbReference>
<reference evidence="17" key="1">
    <citation type="submission" date="2023-03" db="EMBL/GenBank/DDBJ databases">
        <authorList>
            <person name="Pearce D."/>
        </authorList>
    </citation>
    <scope>NUCLEOTIDE SEQUENCE</scope>
    <source>
        <strain evidence="17">Mc</strain>
    </source>
</reference>
<sequence>MRVIHGLSGTICPPACVASIGNFDGVHLGHQTLVRRLTEQGHRLGLPVALVLFEPQPREFFDQDQSPPRLMRLSEKLTRLAELPVDWVLLLRFDEKLATLAPADFVRRILAERLHVRHLIVGDDFRFGRGRSGDYELLCRLGRLHGFAVSDTESVTVGGIRVSSTRVREALGRGDMAGAATLLGRPYALRGRVVHGDQLGRRLGFPTANVELGRENIPVQGVFAVTMSGISAEPWPGVANIGIRPTVGGRRKAMLETHLFDFAGDLYGRRVEIHLHYKLRDEMRFANLEELKEQIACDAAAARSHFAAG</sequence>
<dbReference type="GO" id="GO:0009398">
    <property type="term" value="P:FMN biosynthetic process"/>
    <property type="evidence" value="ECO:0007669"/>
    <property type="project" value="UniProtKB-UniRule"/>
</dbReference>
<proteinExistence type="inferred from homology"/>
<evidence type="ECO:0000256" key="15">
    <source>
        <dbReference type="PIRNR" id="PIRNR004491"/>
    </source>
</evidence>
<dbReference type="AlphaFoldDB" id="A0AA35XVJ7"/>
<keyword evidence="11 15" id="KW-0067">ATP-binding</keyword>
<dbReference type="Pfam" id="PF06574">
    <property type="entry name" value="FAD_syn"/>
    <property type="match status" value="1"/>
</dbReference>
<dbReference type="GO" id="GO:0008531">
    <property type="term" value="F:riboflavin kinase activity"/>
    <property type="evidence" value="ECO:0007669"/>
    <property type="project" value="UniProtKB-UniRule"/>
</dbReference>
<dbReference type="FunFam" id="3.40.50.620:FF:000021">
    <property type="entry name" value="Riboflavin biosynthesis protein"/>
    <property type="match status" value="1"/>
</dbReference>
<dbReference type="Pfam" id="PF01687">
    <property type="entry name" value="Flavokinase"/>
    <property type="match status" value="1"/>
</dbReference>
<accession>A0AA35XVJ7</accession>
<comment type="function">
    <text evidence="1">Catalyzes the phosphorylation of riboflavin to FMN followed by the adenylation of FMN to FAD.</text>
</comment>
<name>A0AA35XVJ7_METCP</name>
<gene>
    <name evidence="17" type="primary">ribF</name>
    <name evidence="17" type="ORF">MCNOR_2350</name>
</gene>
<dbReference type="Gene3D" id="2.40.30.30">
    <property type="entry name" value="Riboflavin kinase-like"/>
    <property type="match status" value="1"/>
</dbReference>
<evidence type="ECO:0000256" key="3">
    <source>
        <dbReference type="ARBA" id="ARBA00005201"/>
    </source>
</evidence>
<keyword evidence="8 15" id="KW-0547">Nucleotide-binding</keyword>
<comment type="pathway">
    <text evidence="3 15">Cofactor biosynthesis; FMN biosynthesis; FMN from riboflavin (ATP route): step 1/1.</text>
</comment>
<evidence type="ECO:0000259" key="16">
    <source>
        <dbReference type="SMART" id="SM00904"/>
    </source>
</evidence>
<dbReference type="NCBIfam" id="TIGR00083">
    <property type="entry name" value="ribF"/>
    <property type="match status" value="1"/>
</dbReference>
<dbReference type="SUPFAM" id="SSF52374">
    <property type="entry name" value="Nucleotidylyl transferase"/>
    <property type="match status" value="1"/>
</dbReference>
<dbReference type="CDD" id="cd02064">
    <property type="entry name" value="FAD_synthetase_N"/>
    <property type="match status" value="1"/>
</dbReference>
<dbReference type="Proteomes" id="UP001158598">
    <property type="component" value="Chromosome"/>
</dbReference>
<evidence type="ECO:0000256" key="9">
    <source>
        <dbReference type="ARBA" id="ARBA00022777"/>
    </source>
</evidence>
<keyword evidence="6 15" id="KW-0808">Transferase</keyword>
<dbReference type="SUPFAM" id="SSF82114">
    <property type="entry name" value="Riboflavin kinase-like"/>
    <property type="match status" value="1"/>
</dbReference>
<keyword evidence="9 15" id="KW-0418">Kinase</keyword>
<evidence type="ECO:0000313" key="17">
    <source>
        <dbReference type="EMBL" id="CAI8843009.1"/>
    </source>
</evidence>
<feature type="domain" description="Riboflavin kinase" evidence="16">
    <location>
        <begin position="182"/>
        <end position="307"/>
    </location>
</feature>
<comment type="similarity">
    <text evidence="15">Belongs to the ribF family.</text>
</comment>
<evidence type="ECO:0000256" key="4">
    <source>
        <dbReference type="ARBA" id="ARBA00022630"/>
    </source>
</evidence>
<dbReference type="GO" id="GO:0009231">
    <property type="term" value="P:riboflavin biosynthetic process"/>
    <property type="evidence" value="ECO:0007669"/>
    <property type="project" value="InterPro"/>
</dbReference>
<dbReference type="NCBIfam" id="NF004160">
    <property type="entry name" value="PRK05627.1-3"/>
    <property type="match status" value="1"/>
</dbReference>
<comment type="catalytic activity">
    <reaction evidence="14 15">
        <text>FMN + ATP + H(+) = FAD + diphosphate</text>
        <dbReference type="Rhea" id="RHEA:17237"/>
        <dbReference type="ChEBI" id="CHEBI:15378"/>
        <dbReference type="ChEBI" id="CHEBI:30616"/>
        <dbReference type="ChEBI" id="CHEBI:33019"/>
        <dbReference type="ChEBI" id="CHEBI:57692"/>
        <dbReference type="ChEBI" id="CHEBI:58210"/>
        <dbReference type="EC" id="2.7.7.2"/>
    </reaction>
</comment>
<dbReference type="InterPro" id="IPR023465">
    <property type="entry name" value="Riboflavin_kinase_dom_sf"/>
</dbReference>
<dbReference type="PIRSF" id="PIRSF004491">
    <property type="entry name" value="FAD_Synth"/>
    <property type="match status" value="1"/>
</dbReference>
<dbReference type="Gene3D" id="3.40.50.620">
    <property type="entry name" value="HUPs"/>
    <property type="match status" value="1"/>
</dbReference>
<evidence type="ECO:0000256" key="7">
    <source>
        <dbReference type="ARBA" id="ARBA00022695"/>
    </source>
</evidence>
<protein>
    <recommendedName>
        <fullName evidence="15">Riboflavin biosynthesis protein</fullName>
    </recommendedName>
    <domain>
        <recommendedName>
            <fullName evidence="15">Riboflavin kinase</fullName>
            <ecNumber evidence="15">2.7.1.26</ecNumber>
        </recommendedName>
        <alternativeName>
            <fullName evidence="15">Flavokinase</fullName>
        </alternativeName>
    </domain>
    <domain>
        <recommendedName>
            <fullName evidence="15">FMN adenylyltransferase</fullName>
            <ecNumber evidence="15">2.7.7.2</ecNumber>
        </recommendedName>
        <alternativeName>
            <fullName evidence="15">FAD pyrophosphorylase</fullName>
        </alternativeName>
        <alternativeName>
            <fullName evidence="15">FAD synthase</fullName>
        </alternativeName>
    </domain>
</protein>
<comment type="pathway">
    <text evidence="2 15">Cofactor biosynthesis; FAD biosynthesis; FAD from FMN: step 1/1.</text>
</comment>
<dbReference type="PANTHER" id="PTHR22749:SF6">
    <property type="entry name" value="RIBOFLAVIN KINASE"/>
    <property type="match status" value="1"/>
</dbReference>
<dbReference type="GO" id="GO:0005524">
    <property type="term" value="F:ATP binding"/>
    <property type="evidence" value="ECO:0007669"/>
    <property type="project" value="UniProtKB-UniRule"/>
</dbReference>
<dbReference type="InterPro" id="IPR015865">
    <property type="entry name" value="Riboflavin_kinase_bac/euk"/>
</dbReference>
<keyword evidence="7 15" id="KW-0548">Nucleotidyltransferase</keyword>
<dbReference type="InterPro" id="IPR014729">
    <property type="entry name" value="Rossmann-like_a/b/a_fold"/>
</dbReference>
<dbReference type="InterPro" id="IPR015864">
    <property type="entry name" value="FAD_synthase"/>
</dbReference>
<dbReference type="InterPro" id="IPR023468">
    <property type="entry name" value="Riboflavin_kinase"/>
</dbReference>
<dbReference type="EMBL" id="OX458332">
    <property type="protein sequence ID" value="CAI8843009.1"/>
    <property type="molecule type" value="Genomic_DNA"/>
</dbReference>
<keyword evidence="5 15" id="KW-0288">FMN</keyword>
<evidence type="ECO:0000256" key="2">
    <source>
        <dbReference type="ARBA" id="ARBA00004726"/>
    </source>
</evidence>
<keyword evidence="4 15" id="KW-0285">Flavoprotein</keyword>
<dbReference type="GO" id="GO:0006747">
    <property type="term" value="P:FAD biosynthetic process"/>
    <property type="evidence" value="ECO:0007669"/>
    <property type="project" value="UniProtKB-UniRule"/>
</dbReference>
<evidence type="ECO:0000256" key="10">
    <source>
        <dbReference type="ARBA" id="ARBA00022827"/>
    </source>
</evidence>
<comment type="catalytic activity">
    <reaction evidence="13 15">
        <text>riboflavin + ATP = FMN + ADP + H(+)</text>
        <dbReference type="Rhea" id="RHEA:14357"/>
        <dbReference type="ChEBI" id="CHEBI:15378"/>
        <dbReference type="ChEBI" id="CHEBI:30616"/>
        <dbReference type="ChEBI" id="CHEBI:57986"/>
        <dbReference type="ChEBI" id="CHEBI:58210"/>
        <dbReference type="ChEBI" id="CHEBI:456216"/>
        <dbReference type="EC" id="2.7.1.26"/>
    </reaction>
</comment>
<dbReference type="SMART" id="SM00904">
    <property type="entry name" value="Flavokinase"/>
    <property type="match status" value="1"/>
</dbReference>
<dbReference type="NCBIfam" id="NF004163">
    <property type="entry name" value="PRK05627.1-6"/>
    <property type="match status" value="1"/>
</dbReference>
<dbReference type="EC" id="2.7.1.26" evidence="15"/>
<dbReference type="PANTHER" id="PTHR22749">
    <property type="entry name" value="RIBOFLAVIN KINASE/FMN ADENYLYLTRANSFERASE"/>
    <property type="match status" value="1"/>
</dbReference>
<evidence type="ECO:0000256" key="14">
    <source>
        <dbReference type="ARBA" id="ARBA00049494"/>
    </source>
</evidence>
<evidence type="ECO:0000256" key="13">
    <source>
        <dbReference type="ARBA" id="ARBA00047880"/>
    </source>
</evidence>
<evidence type="ECO:0000256" key="12">
    <source>
        <dbReference type="ARBA" id="ARBA00023268"/>
    </source>
</evidence>
<evidence type="ECO:0000256" key="5">
    <source>
        <dbReference type="ARBA" id="ARBA00022643"/>
    </source>
</evidence>
<dbReference type="InterPro" id="IPR002606">
    <property type="entry name" value="Riboflavin_kinase_bac"/>
</dbReference>
<dbReference type="GO" id="GO:0003919">
    <property type="term" value="F:FMN adenylyltransferase activity"/>
    <property type="evidence" value="ECO:0007669"/>
    <property type="project" value="UniProtKB-UniRule"/>
</dbReference>
<evidence type="ECO:0000256" key="6">
    <source>
        <dbReference type="ARBA" id="ARBA00022679"/>
    </source>
</evidence>
<organism evidence="17 18">
    <name type="scientific">Methylococcus capsulatus</name>
    <dbReference type="NCBI Taxonomy" id="414"/>
    <lineage>
        <taxon>Bacteria</taxon>
        <taxon>Pseudomonadati</taxon>
        <taxon>Pseudomonadota</taxon>
        <taxon>Gammaproteobacteria</taxon>
        <taxon>Methylococcales</taxon>
        <taxon>Methylococcaceae</taxon>
        <taxon>Methylococcus</taxon>
    </lineage>
</organism>
<keyword evidence="12" id="KW-0511">Multifunctional enzyme</keyword>